<proteinExistence type="predicted"/>
<reference evidence="1" key="2">
    <citation type="submission" date="2020-09" db="EMBL/GenBank/DDBJ databases">
        <authorList>
            <person name="Sun Q."/>
            <person name="Sedlacek I."/>
        </authorList>
    </citation>
    <scope>NUCLEOTIDE SEQUENCE</scope>
    <source>
        <strain evidence="1">CCM 8711</strain>
    </source>
</reference>
<name>A0A917JB45_9SPHI</name>
<reference evidence="1" key="1">
    <citation type="journal article" date="2014" name="Int. J. Syst. Evol. Microbiol.">
        <title>Complete genome sequence of Corynebacterium casei LMG S-19264T (=DSM 44701T), isolated from a smear-ripened cheese.</title>
        <authorList>
            <consortium name="US DOE Joint Genome Institute (JGI-PGF)"/>
            <person name="Walter F."/>
            <person name="Albersmeier A."/>
            <person name="Kalinowski J."/>
            <person name="Ruckert C."/>
        </authorList>
    </citation>
    <scope>NUCLEOTIDE SEQUENCE</scope>
    <source>
        <strain evidence="1">CCM 8711</strain>
    </source>
</reference>
<dbReference type="AlphaFoldDB" id="A0A917JB45"/>
<evidence type="ECO:0000313" key="2">
    <source>
        <dbReference type="Proteomes" id="UP000662074"/>
    </source>
</evidence>
<protein>
    <recommendedName>
        <fullName evidence="3">DUF3828 domain-containing protein</fullName>
    </recommendedName>
</protein>
<accession>A0A917JB45</accession>
<sequence length="209" mass="24452">MKKMIYLFIAVNFLSIKSYSQKKMLIETNNQIKNTVVNFLNWYRLHKDNLERSAIVSGFNQDTVKKDSVLKVNMPAVEQYLINFKKSNYVSESFLNNLRSVYKGVSDNLIKHPITDYFGPVPGLESDLVFGFEPEEILGHIKTGKFTKIYTVYDKAIVKFDISRYNQCIFTMTKVEGKWLIDYFGYDGTNRDKYLKYPPRWRTRAACAL</sequence>
<evidence type="ECO:0000313" key="1">
    <source>
        <dbReference type="EMBL" id="GGI52388.1"/>
    </source>
</evidence>
<evidence type="ECO:0008006" key="3">
    <source>
        <dbReference type="Google" id="ProtNLM"/>
    </source>
</evidence>
<keyword evidence="2" id="KW-1185">Reference proteome</keyword>
<dbReference type="Proteomes" id="UP000662074">
    <property type="component" value="Unassembled WGS sequence"/>
</dbReference>
<dbReference type="EMBL" id="BMDO01000012">
    <property type="protein sequence ID" value="GGI52388.1"/>
    <property type="molecule type" value="Genomic_DNA"/>
</dbReference>
<comment type="caution">
    <text evidence="1">The sequence shown here is derived from an EMBL/GenBank/DDBJ whole genome shotgun (WGS) entry which is preliminary data.</text>
</comment>
<gene>
    <name evidence="1" type="ORF">GCM10011425_36000</name>
</gene>
<dbReference type="RefSeq" id="WP_188418501.1">
    <property type="nucleotide sequence ID" value="NZ_BMDO01000012.1"/>
</dbReference>
<organism evidence="1 2">
    <name type="scientific">Mucilaginibacter galii</name>
    <dbReference type="NCBI Taxonomy" id="2005073"/>
    <lineage>
        <taxon>Bacteria</taxon>
        <taxon>Pseudomonadati</taxon>
        <taxon>Bacteroidota</taxon>
        <taxon>Sphingobacteriia</taxon>
        <taxon>Sphingobacteriales</taxon>
        <taxon>Sphingobacteriaceae</taxon>
        <taxon>Mucilaginibacter</taxon>
    </lineage>
</organism>